<protein>
    <recommendedName>
        <fullName evidence="3">DNA topoisomerase</fullName>
        <ecNumber evidence="3">5.6.2.1</ecNumber>
    </recommendedName>
</protein>
<dbReference type="Pfam" id="PF01028">
    <property type="entry name" value="Topoisom_I"/>
    <property type="match status" value="1"/>
</dbReference>
<dbReference type="InterPro" id="IPR035447">
    <property type="entry name" value="DNA_topo_I_N_sf"/>
</dbReference>
<evidence type="ECO:0000259" key="8">
    <source>
        <dbReference type="Pfam" id="PF21338"/>
    </source>
</evidence>
<evidence type="ECO:0000313" key="9">
    <source>
        <dbReference type="EMBL" id="TKK71554.1"/>
    </source>
</evidence>
<organism evidence="9 10">
    <name type="scientific">Ilyomonas limi</name>
    <dbReference type="NCBI Taxonomy" id="2575867"/>
    <lineage>
        <taxon>Bacteria</taxon>
        <taxon>Pseudomonadati</taxon>
        <taxon>Bacteroidota</taxon>
        <taxon>Chitinophagia</taxon>
        <taxon>Chitinophagales</taxon>
        <taxon>Chitinophagaceae</taxon>
        <taxon>Ilyomonas</taxon>
    </lineage>
</organism>
<evidence type="ECO:0000259" key="7">
    <source>
        <dbReference type="Pfam" id="PF01028"/>
    </source>
</evidence>
<comment type="similarity">
    <text evidence="2">Belongs to the type IB topoisomerase family.</text>
</comment>
<comment type="catalytic activity">
    <reaction evidence="1">
        <text>ATP-independent breakage of single-stranded DNA, followed by passage and rejoining.</text>
        <dbReference type="EC" id="5.6.2.1"/>
    </reaction>
</comment>
<dbReference type="AlphaFoldDB" id="A0A4U3LAS6"/>
<dbReference type="Proteomes" id="UP000305848">
    <property type="component" value="Unassembled WGS sequence"/>
</dbReference>
<dbReference type="OrthoDB" id="9778962at2"/>
<dbReference type="InterPro" id="IPR011010">
    <property type="entry name" value="DNA_brk_join_enz"/>
</dbReference>
<feature type="domain" description="DNA topoisomerase IB N-terminal" evidence="8">
    <location>
        <begin position="51"/>
        <end position="97"/>
    </location>
</feature>
<dbReference type="GO" id="GO:0006265">
    <property type="term" value="P:DNA topological change"/>
    <property type="evidence" value="ECO:0007669"/>
    <property type="project" value="InterPro"/>
</dbReference>
<dbReference type="Gene3D" id="3.90.15.10">
    <property type="entry name" value="Topoisomerase I, Chain A, domain 3"/>
    <property type="match status" value="1"/>
</dbReference>
<evidence type="ECO:0000256" key="4">
    <source>
        <dbReference type="ARBA" id="ARBA00023029"/>
    </source>
</evidence>
<dbReference type="EMBL" id="SZQL01000001">
    <property type="protein sequence ID" value="TKK71554.1"/>
    <property type="molecule type" value="Genomic_DNA"/>
</dbReference>
<evidence type="ECO:0000256" key="1">
    <source>
        <dbReference type="ARBA" id="ARBA00000213"/>
    </source>
</evidence>
<keyword evidence="5" id="KW-0238">DNA-binding</keyword>
<evidence type="ECO:0000256" key="5">
    <source>
        <dbReference type="ARBA" id="ARBA00023125"/>
    </source>
</evidence>
<keyword evidence="4" id="KW-0799">Topoisomerase</keyword>
<sequence length="363" mass="41748">MEVTTEEIIRLPERKIKTILHDAEKAAQAVNLIYVSDTAPGITRIKKGKSFSYLLNGQPVKDKEELQRIKSLVIPPAWENVWICPLPNGHLQATGLDKLKRKQYRYHPLWNALRNHTKFYRLHEFGKVLPTIRLQLEKDVALPGLPVEKVLATVVSLMERTHIRIGNNLYEKLYGSFGLTTLKDKHVHVDGAHLRFTFKGKKGVEHNIDLKSKKLAYIVKQCRDIPGKELFQYYDEEGNRKSIDSGMVNNYIKQISGGDFTAKDFRTWAGTVQALLTFKELGFFDTETETKKKIVEALDIVSRHLGNTRTVCKKYYVHPLIITLYESKELKKYIDSLDSIEQNDNKTDLTPEEKLLMKILEAA</sequence>
<dbReference type="InterPro" id="IPR014711">
    <property type="entry name" value="TopoI_cat_a-hlx-sub_euk"/>
</dbReference>
<dbReference type="GO" id="GO:0003677">
    <property type="term" value="F:DNA binding"/>
    <property type="evidence" value="ECO:0007669"/>
    <property type="project" value="UniProtKB-KW"/>
</dbReference>
<dbReference type="GO" id="GO:0003917">
    <property type="term" value="F:DNA topoisomerase type I (single strand cut, ATP-independent) activity"/>
    <property type="evidence" value="ECO:0007669"/>
    <property type="project" value="UniProtKB-EC"/>
</dbReference>
<dbReference type="PRINTS" id="PR00416">
    <property type="entry name" value="EUTPISMRASEI"/>
</dbReference>
<dbReference type="InterPro" id="IPR001631">
    <property type="entry name" value="TopoI"/>
</dbReference>
<dbReference type="SUPFAM" id="SSF55869">
    <property type="entry name" value="DNA topoisomerase I domain"/>
    <property type="match status" value="1"/>
</dbReference>
<comment type="caution">
    <text evidence="9">The sequence shown here is derived from an EMBL/GenBank/DDBJ whole genome shotgun (WGS) entry which is preliminary data.</text>
</comment>
<evidence type="ECO:0000256" key="2">
    <source>
        <dbReference type="ARBA" id="ARBA00006645"/>
    </source>
</evidence>
<keyword evidence="10" id="KW-1185">Reference proteome</keyword>
<dbReference type="EC" id="5.6.2.1" evidence="3"/>
<accession>A0A4U3LAS6</accession>
<dbReference type="PROSITE" id="PS52038">
    <property type="entry name" value="TOPO_IB_2"/>
    <property type="match status" value="1"/>
</dbReference>
<evidence type="ECO:0000256" key="3">
    <source>
        <dbReference type="ARBA" id="ARBA00012891"/>
    </source>
</evidence>
<dbReference type="Gene3D" id="1.10.132.120">
    <property type="match status" value="1"/>
</dbReference>
<dbReference type="Pfam" id="PF21338">
    <property type="entry name" value="Top1B_N_bact"/>
    <property type="match status" value="1"/>
</dbReference>
<dbReference type="InterPro" id="IPR013500">
    <property type="entry name" value="TopoI_cat_euk"/>
</dbReference>
<dbReference type="SUPFAM" id="SSF56349">
    <property type="entry name" value="DNA breaking-rejoining enzymes"/>
    <property type="match status" value="1"/>
</dbReference>
<evidence type="ECO:0000313" key="10">
    <source>
        <dbReference type="Proteomes" id="UP000305848"/>
    </source>
</evidence>
<gene>
    <name evidence="9" type="ORF">FC093_00570</name>
</gene>
<evidence type="ECO:0000256" key="6">
    <source>
        <dbReference type="ARBA" id="ARBA00023235"/>
    </source>
</evidence>
<reference evidence="9 10" key="1">
    <citation type="submission" date="2019-05" db="EMBL/GenBank/DDBJ databases">
        <title>Panacibacter sp. strain 17mud1-8 Genome sequencing and assembly.</title>
        <authorList>
            <person name="Chhetri G."/>
        </authorList>
    </citation>
    <scope>NUCLEOTIDE SEQUENCE [LARGE SCALE GENOMIC DNA]</scope>
    <source>
        <strain evidence="9 10">17mud1-8</strain>
    </source>
</reference>
<dbReference type="InterPro" id="IPR049331">
    <property type="entry name" value="Top1B_N_bact"/>
</dbReference>
<dbReference type="RefSeq" id="WP_137259794.1">
    <property type="nucleotide sequence ID" value="NZ_SZQL01000001.1"/>
</dbReference>
<feature type="domain" description="DNA topoisomerase I catalytic core eukaryotic-type" evidence="7">
    <location>
        <begin position="113"/>
        <end position="334"/>
    </location>
</feature>
<name>A0A4U3LAS6_9BACT</name>
<dbReference type="Gene3D" id="3.30.66.10">
    <property type="entry name" value="DNA topoisomerase I domain"/>
    <property type="match status" value="1"/>
</dbReference>
<proteinExistence type="inferred from homology"/>
<keyword evidence="6 9" id="KW-0413">Isomerase</keyword>